<keyword evidence="3" id="KW-1185">Reference proteome</keyword>
<dbReference type="PANTHER" id="PTHR33973">
    <property type="entry name" value="OS07G0153300 PROTEIN"/>
    <property type="match status" value="1"/>
</dbReference>
<evidence type="ECO:0008006" key="4">
    <source>
        <dbReference type="Google" id="ProtNLM"/>
    </source>
</evidence>
<dbReference type="Pfam" id="PF07103">
    <property type="entry name" value="DUF1365"/>
    <property type="match status" value="1"/>
</dbReference>
<sequence>MVAWTWAAAGSAAFLLLVFVVILPVYTLFLALLTIARSYCYNKWAQAEDESASASASSSCRSGNNLYTSLFQGRVFHIRHQPTVHSFKYPLYFSVVDLNEASDLWASVLPLGASRHESTREKLWPLSTLMRLRDIDHMKNGEGIPDGARRNLSLVERLYNLLHERTNGKFDLRPTLRQDGGHRHKIVLVTHLMYYGYCFNPVSFYFVVKTSANDQEEDEIEAIVVEVSNTPWNEMSIYVLHPNSIDILEHAV</sequence>
<dbReference type="EMBL" id="AGNL01008519">
    <property type="protein sequence ID" value="EJK70450.1"/>
    <property type="molecule type" value="Genomic_DNA"/>
</dbReference>
<gene>
    <name evidence="2" type="ORF">THAOC_08192</name>
</gene>
<evidence type="ECO:0000313" key="2">
    <source>
        <dbReference type="EMBL" id="EJK70450.1"/>
    </source>
</evidence>
<feature type="transmembrane region" description="Helical" evidence="1">
    <location>
        <begin position="6"/>
        <end position="33"/>
    </location>
</feature>
<dbReference type="PANTHER" id="PTHR33973:SF4">
    <property type="entry name" value="OS07G0153300 PROTEIN"/>
    <property type="match status" value="1"/>
</dbReference>
<protein>
    <recommendedName>
        <fullName evidence="4">DUF1365 domain-containing protein</fullName>
    </recommendedName>
</protein>
<dbReference type="InterPro" id="IPR010775">
    <property type="entry name" value="DUF1365"/>
</dbReference>
<accession>K0SYG8</accession>
<evidence type="ECO:0000256" key="1">
    <source>
        <dbReference type="SAM" id="Phobius"/>
    </source>
</evidence>
<feature type="non-terminal residue" evidence="2">
    <location>
        <position position="252"/>
    </location>
</feature>
<dbReference type="OrthoDB" id="3340520at2759"/>
<dbReference type="Proteomes" id="UP000266841">
    <property type="component" value="Unassembled WGS sequence"/>
</dbReference>
<comment type="caution">
    <text evidence="2">The sequence shown here is derived from an EMBL/GenBank/DDBJ whole genome shotgun (WGS) entry which is preliminary data.</text>
</comment>
<keyword evidence="1" id="KW-0472">Membrane</keyword>
<name>K0SYG8_THAOC</name>
<keyword evidence="1" id="KW-1133">Transmembrane helix</keyword>
<dbReference type="AlphaFoldDB" id="K0SYG8"/>
<keyword evidence="1" id="KW-0812">Transmembrane</keyword>
<dbReference type="eggNOG" id="ENOG502QVK6">
    <property type="taxonomic scope" value="Eukaryota"/>
</dbReference>
<reference evidence="2 3" key="1">
    <citation type="journal article" date="2012" name="Genome Biol.">
        <title>Genome and low-iron response of an oceanic diatom adapted to chronic iron limitation.</title>
        <authorList>
            <person name="Lommer M."/>
            <person name="Specht M."/>
            <person name="Roy A.S."/>
            <person name="Kraemer L."/>
            <person name="Andreson R."/>
            <person name="Gutowska M.A."/>
            <person name="Wolf J."/>
            <person name="Bergner S.V."/>
            <person name="Schilhabel M.B."/>
            <person name="Klostermeier U.C."/>
            <person name="Beiko R.G."/>
            <person name="Rosenstiel P."/>
            <person name="Hippler M."/>
            <person name="Laroche J."/>
        </authorList>
    </citation>
    <scope>NUCLEOTIDE SEQUENCE [LARGE SCALE GENOMIC DNA]</scope>
    <source>
        <strain evidence="2 3">CCMP1005</strain>
    </source>
</reference>
<organism evidence="2 3">
    <name type="scientific">Thalassiosira oceanica</name>
    <name type="common">Marine diatom</name>
    <dbReference type="NCBI Taxonomy" id="159749"/>
    <lineage>
        <taxon>Eukaryota</taxon>
        <taxon>Sar</taxon>
        <taxon>Stramenopiles</taxon>
        <taxon>Ochrophyta</taxon>
        <taxon>Bacillariophyta</taxon>
        <taxon>Coscinodiscophyceae</taxon>
        <taxon>Thalassiosirophycidae</taxon>
        <taxon>Thalassiosirales</taxon>
        <taxon>Thalassiosiraceae</taxon>
        <taxon>Thalassiosira</taxon>
    </lineage>
</organism>
<proteinExistence type="predicted"/>
<evidence type="ECO:0000313" key="3">
    <source>
        <dbReference type="Proteomes" id="UP000266841"/>
    </source>
</evidence>